<evidence type="ECO:0000313" key="1">
    <source>
        <dbReference type="EMBL" id="KKM72343.1"/>
    </source>
</evidence>
<organism evidence="1">
    <name type="scientific">marine sediment metagenome</name>
    <dbReference type="NCBI Taxonomy" id="412755"/>
    <lineage>
        <taxon>unclassified sequences</taxon>
        <taxon>metagenomes</taxon>
        <taxon>ecological metagenomes</taxon>
    </lineage>
</organism>
<gene>
    <name evidence="1" type="ORF">LCGC14_1421460</name>
</gene>
<proteinExistence type="predicted"/>
<reference evidence="1" key="1">
    <citation type="journal article" date="2015" name="Nature">
        <title>Complex archaea that bridge the gap between prokaryotes and eukaryotes.</title>
        <authorList>
            <person name="Spang A."/>
            <person name="Saw J.H."/>
            <person name="Jorgensen S.L."/>
            <person name="Zaremba-Niedzwiedzka K."/>
            <person name="Martijn J."/>
            <person name="Lind A.E."/>
            <person name="van Eijk R."/>
            <person name="Schleper C."/>
            <person name="Guy L."/>
            <person name="Ettema T.J."/>
        </authorList>
    </citation>
    <scope>NUCLEOTIDE SEQUENCE</scope>
</reference>
<dbReference type="EMBL" id="LAZR01009489">
    <property type="protein sequence ID" value="KKM72343.1"/>
    <property type="molecule type" value="Genomic_DNA"/>
</dbReference>
<name>A0A0F9JRS7_9ZZZZ</name>
<accession>A0A0F9JRS7</accession>
<comment type="caution">
    <text evidence="1">The sequence shown here is derived from an EMBL/GenBank/DDBJ whole genome shotgun (WGS) entry which is preliminary data.</text>
</comment>
<dbReference type="AlphaFoldDB" id="A0A0F9JRS7"/>
<protein>
    <submittedName>
        <fullName evidence="1">Uncharacterized protein</fullName>
    </submittedName>
</protein>
<sequence length="140" mass="15934">MDKSEEKKTRTIKYWDSEGEERLTHTDRDEAIECVLDDTGSLPEKIEICGFARMELPGVESLATDVLERLLEGLDEDYGDPEGGYVSGTDKMKEAAIKFTSTVLDEYVGWACEIVKRETVDVAAWVKKNRPDWLEQENKP</sequence>